<dbReference type="PANTHER" id="PTHR42100">
    <property type="entry name" value="OXIDOREDUCTASE 178 KDA SUBUNIT, PUTATIVE (AFU_ORTHOLOGUE AFUA_8G04320)-RELATED"/>
    <property type="match status" value="1"/>
</dbReference>
<accession>A0AAF0IXT6</accession>
<sequence>MVTPARLSRALAWPSSAALRTQGVSRSLHMSRVVRAAPAPTSAEQTAQYPSEGFNSSLWKYALLALVGGIVAVRVRPAKKEGEEKKPYLTELIESLYVPVEKVQEENRKHLDWSMKKAESQLLFQDAQKPPAHRFKFPAALDQYPQRSIPIGSQLDASDIQPNKERV</sequence>
<dbReference type="AlphaFoldDB" id="A0AAF0IXT6"/>
<dbReference type="PANTHER" id="PTHR42100:SF1">
    <property type="entry name" value="OXIDOREDUCTASE 178 KDA SUBUNIT, PUTATIVE (AFU_ORTHOLOGUE AFUA_8G04320)-RELATED"/>
    <property type="match status" value="1"/>
</dbReference>
<organism evidence="1 2">
    <name type="scientific">Malassezia equina</name>
    <dbReference type="NCBI Taxonomy" id="1381935"/>
    <lineage>
        <taxon>Eukaryota</taxon>
        <taxon>Fungi</taxon>
        <taxon>Dikarya</taxon>
        <taxon>Basidiomycota</taxon>
        <taxon>Ustilaginomycotina</taxon>
        <taxon>Malasseziomycetes</taxon>
        <taxon>Malasseziales</taxon>
        <taxon>Malasseziaceae</taxon>
        <taxon>Malassezia</taxon>
    </lineage>
</organism>
<evidence type="ECO:0000313" key="1">
    <source>
        <dbReference type="EMBL" id="WFD22254.1"/>
    </source>
</evidence>
<evidence type="ECO:0000313" key="2">
    <source>
        <dbReference type="Proteomes" id="UP001214415"/>
    </source>
</evidence>
<dbReference type="InterPro" id="IPR034444">
    <property type="entry name" value="Nuo17.8"/>
</dbReference>
<proteinExistence type="predicted"/>
<dbReference type="Proteomes" id="UP001214415">
    <property type="component" value="Chromosome 2"/>
</dbReference>
<name>A0AAF0IXT6_9BASI</name>
<dbReference type="EMBL" id="CP119901">
    <property type="protein sequence ID" value="WFD22254.1"/>
    <property type="molecule type" value="Genomic_DNA"/>
</dbReference>
<gene>
    <name evidence="1" type="ORF">MEQU1_000920</name>
</gene>
<protein>
    <submittedName>
        <fullName evidence="1">Uncharacterized protein</fullName>
    </submittedName>
</protein>
<keyword evidence="2" id="KW-1185">Reference proteome</keyword>
<reference evidence="1" key="1">
    <citation type="submission" date="2023-03" db="EMBL/GenBank/DDBJ databases">
        <title>Mating type loci evolution in Malassezia.</title>
        <authorList>
            <person name="Coelho M.A."/>
        </authorList>
    </citation>
    <scope>NUCLEOTIDE SEQUENCE</scope>
    <source>
        <strain evidence="1">CBS 12830</strain>
    </source>
</reference>
<dbReference type="GO" id="GO:0005739">
    <property type="term" value="C:mitochondrion"/>
    <property type="evidence" value="ECO:0007669"/>
    <property type="project" value="InterPro"/>
</dbReference>